<accession>A0A2H1WF39</accession>
<reference evidence="1" key="1">
    <citation type="submission" date="2016-07" db="EMBL/GenBank/DDBJ databases">
        <authorList>
            <person name="Bretaudeau A."/>
        </authorList>
    </citation>
    <scope>NUCLEOTIDE SEQUENCE</scope>
    <source>
        <strain evidence="1">Rice</strain>
        <tissue evidence="1">Whole body</tissue>
    </source>
</reference>
<organism evidence="1">
    <name type="scientific">Spodoptera frugiperda</name>
    <name type="common">Fall armyworm</name>
    <dbReference type="NCBI Taxonomy" id="7108"/>
    <lineage>
        <taxon>Eukaryota</taxon>
        <taxon>Metazoa</taxon>
        <taxon>Ecdysozoa</taxon>
        <taxon>Arthropoda</taxon>
        <taxon>Hexapoda</taxon>
        <taxon>Insecta</taxon>
        <taxon>Pterygota</taxon>
        <taxon>Neoptera</taxon>
        <taxon>Endopterygota</taxon>
        <taxon>Lepidoptera</taxon>
        <taxon>Glossata</taxon>
        <taxon>Ditrysia</taxon>
        <taxon>Noctuoidea</taxon>
        <taxon>Noctuidae</taxon>
        <taxon>Amphipyrinae</taxon>
        <taxon>Spodoptera</taxon>
    </lineage>
</organism>
<name>A0A2H1WF39_SPOFR</name>
<evidence type="ECO:0000313" key="1">
    <source>
        <dbReference type="EMBL" id="SOQ51689.1"/>
    </source>
</evidence>
<dbReference type="EMBL" id="ODYU01008258">
    <property type="protein sequence ID" value="SOQ51689.1"/>
    <property type="molecule type" value="Genomic_DNA"/>
</dbReference>
<protein>
    <submittedName>
        <fullName evidence="1">SFRICE_015450</fullName>
    </submittedName>
</protein>
<proteinExistence type="predicted"/>
<gene>
    <name evidence="1" type="ORF">SFRICE_015450</name>
</gene>
<sequence length="133" mass="15180">MPNLANSDCLGAFTNIQFHMHMTPRPEITICGSHKLLLCIGIKPATHCTAVSCPDTKPRPNRKNQHQFYLFLSHRVYLVILALSEARGTVRLLLTKNHPVPTPAFRAGALYNYRNRDELKNTRRIREHGTHRA</sequence>
<dbReference type="AlphaFoldDB" id="A0A2H1WF39"/>